<feature type="compositionally biased region" description="Basic and acidic residues" evidence="3">
    <location>
        <begin position="357"/>
        <end position="372"/>
    </location>
</feature>
<reference evidence="4 5" key="1">
    <citation type="journal article" date="2025" name="Microbiol. Resour. Announc.">
        <title>Draft genome sequences for Neonectria magnoliae and Neonectria punicea, canker pathogens of Liriodendron tulipifera and Acer saccharum in West Virginia.</title>
        <authorList>
            <person name="Petronek H.M."/>
            <person name="Kasson M.T."/>
            <person name="Metheny A.M."/>
            <person name="Stauder C.M."/>
            <person name="Lovett B."/>
            <person name="Lynch S.C."/>
            <person name="Garnas J.R."/>
            <person name="Kasson L.R."/>
            <person name="Stajich J.E."/>
        </authorList>
    </citation>
    <scope>NUCLEOTIDE SEQUENCE [LARGE SCALE GENOMIC DNA]</scope>
    <source>
        <strain evidence="4 5">NRRL 64653</strain>
    </source>
</reference>
<evidence type="ECO:0000313" key="5">
    <source>
        <dbReference type="Proteomes" id="UP001498476"/>
    </source>
</evidence>
<dbReference type="PANTHER" id="PTHR24189">
    <property type="entry name" value="MYOTROPHIN"/>
    <property type="match status" value="1"/>
</dbReference>
<dbReference type="PANTHER" id="PTHR24189:SF50">
    <property type="entry name" value="ANKYRIN REPEAT AND SOCS BOX PROTEIN 2"/>
    <property type="match status" value="1"/>
</dbReference>
<evidence type="ECO:0000256" key="1">
    <source>
        <dbReference type="ARBA" id="ARBA00022737"/>
    </source>
</evidence>
<comment type="caution">
    <text evidence="4">The sequence shown here is derived from an EMBL/GenBank/DDBJ whole genome shotgun (WGS) entry which is preliminary data.</text>
</comment>
<keyword evidence="5" id="KW-1185">Reference proteome</keyword>
<dbReference type="Gene3D" id="1.25.40.20">
    <property type="entry name" value="Ankyrin repeat-containing domain"/>
    <property type="match status" value="1"/>
</dbReference>
<dbReference type="Proteomes" id="UP001498476">
    <property type="component" value="Unassembled WGS sequence"/>
</dbReference>
<dbReference type="EMBL" id="JAZAVJ010000151">
    <property type="protein sequence ID" value="KAK7409427.1"/>
    <property type="molecule type" value="Genomic_DNA"/>
</dbReference>
<gene>
    <name evidence="4" type="ORF">QQX98_008388</name>
</gene>
<name>A0ABR1GV96_9HYPO</name>
<evidence type="ECO:0000256" key="2">
    <source>
        <dbReference type="ARBA" id="ARBA00023043"/>
    </source>
</evidence>
<dbReference type="SMART" id="SM00248">
    <property type="entry name" value="ANK"/>
    <property type="match status" value="3"/>
</dbReference>
<dbReference type="InterPro" id="IPR036770">
    <property type="entry name" value="Ankyrin_rpt-contain_sf"/>
</dbReference>
<accession>A0ABR1GV96</accession>
<proteinExistence type="predicted"/>
<keyword evidence="1" id="KW-0677">Repeat</keyword>
<dbReference type="SUPFAM" id="SSF48403">
    <property type="entry name" value="Ankyrin repeat"/>
    <property type="match status" value="1"/>
</dbReference>
<keyword evidence="2" id="KW-0040">ANK repeat</keyword>
<dbReference type="InterPro" id="IPR002110">
    <property type="entry name" value="Ankyrin_rpt"/>
</dbReference>
<evidence type="ECO:0000256" key="3">
    <source>
        <dbReference type="SAM" id="MobiDB-lite"/>
    </source>
</evidence>
<feature type="region of interest" description="Disordered" evidence="3">
    <location>
        <begin position="357"/>
        <end position="379"/>
    </location>
</feature>
<dbReference type="InterPro" id="IPR050745">
    <property type="entry name" value="Multifunctional_regulatory"/>
</dbReference>
<organism evidence="4 5">
    <name type="scientific">Neonectria punicea</name>
    <dbReference type="NCBI Taxonomy" id="979145"/>
    <lineage>
        <taxon>Eukaryota</taxon>
        <taxon>Fungi</taxon>
        <taxon>Dikarya</taxon>
        <taxon>Ascomycota</taxon>
        <taxon>Pezizomycotina</taxon>
        <taxon>Sordariomycetes</taxon>
        <taxon>Hypocreomycetidae</taxon>
        <taxon>Hypocreales</taxon>
        <taxon>Nectriaceae</taxon>
        <taxon>Neonectria</taxon>
    </lineage>
</organism>
<protein>
    <submittedName>
        <fullName evidence="4">Uncharacterized protein</fullName>
    </submittedName>
</protein>
<sequence length="379" mass="40461">MASQEEQARQQLMLQARERQLQVLAARQQQLQQQMGSQMGSQMGQQMGQHMGTMGMAMGPTMGSSMGSSYDDIPIKEPNDLNLLTGQTPSQPDFASLQAACRHGPLSTVESIVASEPRTPAFLHQGLILALGTGNVDAARCLLEAGAPIARQTPTHILSAPEDRKTALFELLTRHGWTPNTPGFYGAVLLPRIVTNDTLLDWFLAHGADPNLGAQRDNRDRHGAPDPDSCSALEAAASHGSVEAVQKLLSAGAQIRNGVPLYFAAGVCPPGANPHAGPVTPSREFDAGRVPIMALLVENGADVNEKFESRHMNPQYPIVNAVMAGAVERVKWLLDQGADPSLRGAFGSAAEYAQKMGSEEMKRVVEGKRTDSAEQGSAV</sequence>
<evidence type="ECO:0000313" key="4">
    <source>
        <dbReference type="EMBL" id="KAK7409427.1"/>
    </source>
</evidence>